<sequence length="219" mass="24748">VHAVTMLQPGRTVLEGADLEYFPGFLIPTDADDLLAALLARVPWQQPVVQLFGRTFRSPRLAAWYGDPGAVYQYSGLVNEPLPWLSNLTVLRRQIEHRFRQSFNSALLNCYRNGADSMGWHRDREPELGKNPTIASISLGGSRRFVLQHSRQADMTRLELRPEHGSLLLMRGATQHFWRHCVPKTRKVVAPRVNLTFRQIVLPVVASETEQKSGVASGR</sequence>
<dbReference type="SUPFAM" id="SSF51197">
    <property type="entry name" value="Clavaminate synthase-like"/>
    <property type="match status" value="1"/>
</dbReference>
<keyword evidence="2" id="KW-0479">Metal-binding</keyword>
<name>A0A381Z966_9ZZZZ</name>
<keyword evidence="4" id="KW-0460">Magnesium</keyword>
<evidence type="ECO:0000256" key="2">
    <source>
        <dbReference type="ARBA" id="ARBA00022723"/>
    </source>
</evidence>
<feature type="non-terminal residue" evidence="10">
    <location>
        <position position="1"/>
    </location>
</feature>
<accession>A0A381Z966</accession>
<dbReference type="FunFam" id="2.60.120.590:FF:000004">
    <property type="entry name" value="DNA oxidative demethylase ALKBH2"/>
    <property type="match status" value="1"/>
</dbReference>
<comment type="cofactor">
    <cofactor evidence="1">
        <name>Fe(2+)</name>
        <dbReference type="ChEBI" id="CHEBI:29033"/>
    </cofactor>
</comment>
<organism evidence="10">
    <name type="scientific">marine metagenome</name>
    <dbReference type="NCBI Taxonomy" id="408172"/>
    <lineage>
        <taxon>unclassified sequences</taxon>
        <taxon>metagenomes</taxon>
        <taxon>ecological metagenomes</taxon>
    </lineage>
</organism>
<dbReference type="GO" id="GO:0032451">
    <property type="term" value="F:demethylase activity"/>
    <property type="evidence" value="ECO:0007669"/>
    <property type="project" value="UniProtKB-ARBA"/>
</dbReference>
<dbReference type="GO" id="GO:0006307">
    <property type="term" value="P:DNA alkylation repair"/>
    <property type="evidence" value="ECO:0007669"/>
    <property type="project" value="InterPro"/>
</dbReference>
<dbReference type="InterPro" id="IPR032854">
    <property type="entry name" value="ALKBH3"/>
</dbReference>
<dbReference type="EMBL" id="UINC01020394">
    <property type="protein sequence ID" value="SVA85674.1"/>
    <property type="molecule type" value="Genomic_DNA"/>
</dbReference>
<dbReference type="GO" id="GO:0016787">
    <property type="term" value="F:hydrolase activity"/>
    <property type="evidence" value="ECO:0007669"/>
    <property type="project" value="UniProtKB-ARBA"/>
</dbReference>
<keyword evidence="8" id="KW-0234">DNA repair</keyword>
<dbReference type="PANTHER" id="PTHR31212">
    <property type="entry name" value="ALPHA-KETOGLUTARATE-DEPENDENT DIOXYGENASE ALKB HOMOLOG 3"/>
    <property type="match status" value="1"/>
</dbReference>
<dbReference type="Gene3D" id="2.60.120.590">
    <property type="entry name" value="Alpha-ketoglutarate-dependent dioxygenase AlkB-like"/>
    <property type="match status" value="1"/>
</dbReference>
<keyword evidence="3" id="KW-0227">DNA damage</keyword>
<proteinExistence type="predicted"/>
<dbReference type="GO" id="GO:0140097">
    <property type="term" value="F:catalytic activity, acting on DNA"/>
    <property type="evidence" value="ECO:0007669"/>
    <property type="project" value="UniProtKB-ARBA"/>
</dbReference>
<dbReference type="PANTHER" id="PTHR31212:SF4">
    <property type="entry name" value="ALPHA-KETOGLUTARATE-DEPENDENT DIOXYGENASE ALKB HOMOLOG 3"/>
    <property type="match status" value="1"/>
</dbReference>
<dbReference type="InterPro" id="IPR005123">
    <property type="entry name" value="Oxoglu/Fe-dep_dioxygenase_dom"/>
</dbReference>
<evidence type="ECO:0000313" key="10">
    <source>
        <dbReference type="EMBL" id="SVA85674.1"/>
    </source>
</evidence>
<feature type="domain" description="Fe2OG dioxygenase" evidence="9">
    <location>
        <begin position="102"/>
        <end position="201"/>
    </location>
</feature>
<dbReference type="InterPro" id="IPR037151">
    <property type="entry name" value="AlkB-like_sf"/>
</dbReference>
<keyword evidence="6" id="KW-0560">Oxidoreductase</keyword>
<evidence type="ECO:0000256" key="7">
    <source>
        <dbReference type="ARBA" id="ARBA00023004"/>
    </source>
</evidence>
<dbReference type="GO" id="GO:0051213">
    <property type="term" value="F:dioxygenase activity"/>
    <property type="evidence" value="ECO:0007669"/>
    <property type="project" value="UniProtKB-KW"/>
</dbReference>
<gene>
    <name evidence="10" type="ORF">METZ01_LOCUS138528</name>
</gene>
<evidence type="ECO:0000256" key="4">
    <source>
        <dbReference type="ARBA" id="ARBA00022842"/>
    </source>
</evidence>
<evidence type="ECO:0000259" key="9">
    <source>
        <dbReference type="PROSITE" id="PS51471"/>
    </source>
</evidence>
<keyword evidence="7" id="KW-0408">Iron</keyword>
<dbReference type="Pfam" id="PF13532">
    <property type="entry name" value="2OG-FeII_Oxy_2"/>
    <property type="match status" value="1"/>
</dbReference>
<dbReference type="GO" id="GO:0016705">
    <property type="term" value="F:oxidoreductase activity, acting on paired donors, with incorporation or reduction of molecular oxygen"/>
    <property type="evidence" value="ECO:0007669"/>
    <property type="project" value="UniProtKB-ARBA"/>
</dbReference>
<dbReference type="AlphaFoldDB" id="A0A381Z966"/>
<dbReference type="PROSITE" id="PS51471">
    <property type="entry name" value="FE2OG_OXY"/>
    <property type="match status" value="1"/>
</dbReference>
<dbReference type="GO" id="GO:0046872">
    <property type="term" value="F:metal ion binding"/>
    <property type="evidence" value="ECO:0007669"/>
    <property type="project" value="UniProtKB-KW"/>
</dbReference>
<dbReference type="InterPro" id="IPR027450">
    <property type="entry name" value="AlkB-like"/>
</dbReference>
<evidence type="ECO:0000256" key="8">
    <source>
        <dbReference type="ARBA" id="ARBA00023204"/>
    </source>
</evidence>
<evidence type="ECO:0000256" key="3">
    <source>
        <dbReference type="ARBA" id="ARBA00022763"/>
    </source>
</evidence>
<keyword evidence="5" id="KW-0223">Dioxygenase</keyword>
<reference evidence="10" key="1">
    <citation type="submission" date="2018-05" db="EMBL/GenBank/DDBJ databases">
        <authorList>
            <person name="Lanie J.A."/>
            <person name="Ng W.-L."/>
            <person name="Kazmierczak K.M."/>
            <person name="Andrzejewski T.M."/>
            <person name="Davidsen T.M."/>
            <person name="Wayne K.J."/>
            <person name="Tettelin H."/>
            <person name="Glass J.I."/>
            <person name="Rusch D."/>
            <person name="Podicherti R."/>
            <person name="Tsui H.-C.T."/>
            <person name="Winkler M.E."/>
        </authorList>
    </citation>
    <scope>NUCLEOTIDE SEQUENCE</scope>
</reference>
<protein>
    <recommendedName>
        <fullName evidence="9">Fe2OG dioxygenase domain-containing protein</fullName>
    </recommendedName>
</protein>
<evidence type="ECO:0000256" key="6">
    <source>
        <dbReference type="ARBA" id="ARBA00023002"/>
    </source>
</evidence>
<evidence type="ECO:0000256" key="5">
    <source>
        <dbReference type="ARBA" id="ARBA00022964"/>
    </source>
</evidence>
<evidence type="ECO:0000256" key="1">
    <source>
        <dbReference type="ARBA" id="ARBA00001954"/>
    </source>
</evidence>